<dbReference type="HOGENOM" id="CLU_012500_0_0_0"/>
<keyword evidence="5" id="KW-0812">Transmembrane</keyword>
<reference evidence="8" key="1">
    <citation type="journal article" date="2015" name="PeerJ">
        <title>First genomic representation of candidate bacterial phylum KSB3 points to enhanced environmental sensing as a trigger of wastewater bulking.</title>
        <authorList>
            <person name="Sekiguchi Y."/>
            <person name="Ohashi A."/>
            <person name="Parks D.H."/>
            <person name="Yamauchi T."/>
            <person name="Tyson G.W."/>
            <person name="Hugenholtz P."/>
        </authorList>
    </citation>
    <scope>NUCLEOTIDE SEQUENCE [LARGE SCALE GENOMIC DNA]</scope>
</reference>
<feature type="domain" description="Methyl-accepting transducer" evidence="6">
    <location>
        <begin position="475"/>
        <end position="739"/>
    </location>
</feature>
<sequence length="833" mass="91318">MNIRIRTKLLIFCFTLIFLTTLSVSTAYYRLIKRNKEQESQQQIQVAFDIIWDDLTRRLQEHTQRMQDFLLQDQDTLYLVARMYGGTEAKTASIDRDFVTRRLVNLIQFASLDRVALYGLNKVSLAQYQRPFEQEPDHEKRRHKETSADGQHASVEATPGLPIKFDRNIPESVSASLFREEQRLGIRILLPLSQNGDISGVLLGDVWLTPLMVNRYASLSQTAINFFAGQKLSIGTLTDEAALAEDTLQQSVACANVTSQKHGLTYFTMKFRKDDYEQGRCVLQDSDKQPIGAITVNVSLAATHKALARIFSMVFVIAAGVSVLAVGLTVLFSRSSLHSLHATVRVIGLAADGDLRQSAPVVTHDEIGLLATKLNQMIAQLRIISGQVQTSSSTVNGTADTILHEMETLVRHMEQQSVSVGNTTAAVENINQFIETVARKNEDSLSAASEVSASLLEMAANIEEISSSTGSLSQDLSKISAAIEQMNSAVKQIAGNTEHLARIAKQTDTDVQQIDLSFHNVAQNAAQTKNLAQETKEAVMIGQTSVDTAIQGINELKAVVAQTAVIIQEVNAWGERVSSIVNIVDEIAEQTSLLALNASIISAQAGAYGKGFAVVSDEIKTLAIRTKGSTKEIRALISDVQKKMGESVKQMEYGRQKADRGVQLAQAVKEALNTILMRAVDASQGAENTVEVLQQIAGCSGNIRASMSNVTDMVGQIITAIQQEEENVEQVVVTVEDISKKAILLNRASLEQNQSVEQIAQNLEYVISQFDEINTQTHSLKSNSQQIVEAMHTIATIAERISGDTDKISGETVKQLLQQSETLHHAIKIFKIA</sequence>
<evidence type="ECO:0000256" key="4">
    <source>
        <dbReference type="SAM" id="MobiDB-lite"/>
    </source>
</evidence>
<gene>
    <name evidence="8" type="ORF">U14_05643</name>
</gene>
<evidence type="ECO:0000256" key="5">
    <source>
        <dbReference type="SAM" id="Phobius"/>
    </source>
</evidence>
<dbReference type="Pfam" id="PF00672">
    <property type="entry name" value="HAMP"/>
    <property type="match status" value="1"/>
</dbReference>
<dbReference type="EMBL" id="DF820461">
    <property type="protein sequence ID" value="GAK54358.1"/>
    <property type="molecule type" value="Genomic_DNA"/>
</dbReference>
<dbReference type="AlphaFoldDB" id="A0A081BSH7"/>
<dbReference type="GO" id="GO:0016020">
    <property type="term" value="C:membrane"/>
    <property type="evidence" value="ECO:0007669"/>
    <property type="project" value="InterPro"/>
</dbReference>
<evidence type="ECO:0000313" key="8">
    <source>
        <dbReference type="EMBL" id="GAK54358.1"/>
    </source>
</evidence>
<dbReference type="PROSITE" id="PS50885">
    <property type="entry name" value="HAMP"/>
    <property type="match status" value="1"/>
</dbReference>
<organism evidence="8">
    <name type="scientific">Candidatus Moduliflexus flocculans</name>
    <dbReference type="NCBI Taxonomy" id="1499966"/>
    <lineage>
        <taxon>Bacteria</taxon>
        <taxon>Candidatus Moduliflexota</taxon>
        <taxon>Candidatus Moduliflexia</taxon>
        <taxon>Candidatus Moduliflexales</taxon>
        <taxon>Candidatus Moduliflexaceae</taxon>
    </lineage>
</organism>
<keyword evidence="1 3" id="KW-0807">Transducer</keyword>
<evidence type="ECO:0000256" key="3">
    <source>
        <dbReference type="PROSITE-ProRule" id="PRU00284"/>
    </source>
</evidence>
<dbReference type="PANTHER" id="PTHR32089">
    <property type="entry name" value="METHYL-ACCEPTING CHEMOTAXIS PROTEIN MCPB"/>
    <property type="match status" value="1"/>
</dbReference>
<keyword evidence="5" id="KW-1133">Transmembrane helix</keyword>
<accession>A0A081BSH7</accession>
<dbReference type="SMART" id="SM00283">
    <property type="entry name" value="MA"/>
    <property type="match status" value="1"/>
</dbReference>
<dbReference type="InterPro" id="IPR003660">
    <property type="entry name" value="HAMP_dom"/>
</dbReference>
<feature type="domain" description="HAMP" evidence="7">
    <location>
        <begin position="334"/>
        <end position="386"/>
    </location>
</feature>
<evidence type="ECO:0000256" key="2">
    <source>
        <dbReference type="ARBA" id="ARBA00029447"/>
    </source>
</evidence>
<dbReference type="InterPro" id="IPR004089">
    <property type="entry name" value="MCPsignal_dom"/>
</dbReference>
<keyword evidence="9" id="KW-1185">Reference proteome</keyword>
<dbReference type="Gene3D" id="1.10.287.950">
    <property type="entry name" value="Methyl-accepting chemotaxis protein"/>
    <property type="match status" value="3"/>
</dbReference>
<dbReference type="PROSITE" id="PS50111">
    <property type="entry name" value="CHEMOTAXIS_TRANSDUC_2"/>
    <property type="match status" value="1"/>
</dbReference>
<dbReference type="GO" id="GO:0007165">
    <property type="term" value="P:signal transduction"/>
    <property type="evidence" value="ECO:0007669"/>
    <property type="project" value="UniProtKB-KW"/>
</dbReference>
<dbReference type="PANTHER" id="PTHR32089:SF112">
    <property type="entry name" value="LYSOZYME-LIKE PROTEIN-RELATED"/>
    <property type="match status" value="1"/>
</dbReference>
<dbReference type="SUPFAM" id="SSF58104">
    <property type="entry name" value="Methyl-accepting chemotaxis protein (MCP) signaling domain"/>
    <property type="match status" value="2"/>
</dbReference>
<feature type="transmembrane region" description="Helical" evidence="5">
    <location>
        <begin position="310"/>
        <end position="332"/>
    </location>
</feature>
<proteinExistence type="inferred from homology"/>
<comment type="similarity">
    <text evidence="2">Belongs to the methyl-accepting chemotaxis (MCP) protein family.</text>
</comment>
<name>A0A081BSH7_9BACT</name>
<evidence type="ECO:0000259" key="6">
    <source>
        <dbReference type="PROSITE" id="PS50111"/>
    </source>
</evidence>
<dbReference type="Proteomes" id="UP000030700">
    <property type="component" value="Unassembled WGS sequence"/>
</dbReference>
<dbReference type="STRING" id="1499966.U14_05643"/>
<dbReference type="SMART" id="SM00304">
    <property type="entry name" value="HAMP"/>
    <property type="match status" value="2"/>
</dbReference>
<evidence type="ECO:0000256" key="1">
    <source>
        <dbReference type="ARBA" id="ARBA00023224"/>
    </source>
</evidence>
<dbReference type="Pfam" id="PF00015">
    <property type="entry name" value="MCPsignal"/>
    <property type="match status" value="1"/>
</dbReference>
<evidence type="ECO:0000259" key="7">
    <source>
        <dbReference type="PROSITE" id="PS50885"/>
    </source>
</evidence>
<keyword evidence="5" id="KW-0472">Membrane</keyword>
<dbReference type="CDD" id="cd06225">
    <property type="entry name" value="HAMP"/>
    <property type="match status" value="1"/>
</dbReference>
<feature type="region of interest" description="Disordered" evidence="4">
    <location>
        <begin position="132"/>
        <end position="155"/>
    </location>
</feature>
<evidence type="ECO:0000313" key="9">
    <source>
        <dbReference type="Proteomes" id="UP000030700"/>
    </source>
</evidence>
<protein>
    <submittedName>
        <fullName evidence="8">Methyl-accepting chemotaxis sensory transducer</fullName>
    </submittedName>
</protein>